<feature type="domain" description="Flagellar motor switch protein FliG middle" evidence="13">
    <location>
        <begin position="120"/>
        <end position="192"/>
    </location>
</feature>
<evidence type="ECO:0000256" key="8">
    <source>
        <dbReference type="ARBA" id="ARBA00023136"/>
    </source>
</evidence>
<dbReference type="InterPro" id="IPR023087">
    <property type="entry name" value="Flg_Motor_Flig_C"/>
</dbReference>
<dbReference type="Proteomes" id="UP000253740">
    <property type="component" value="Unassembled WGS sequence"/>
</dbReference>
<keyword evidence="8 11" id="KW-0472">Membrane</keyword>
<keyword evidence="6 11" id="KW-0145">Chemotaxis</keyword>
<evidence type="ECO:0000256" key="5">
    <source>
        <dbReference type="ARBA" id="ARBA00022475"/>
    </source>
</evidence>
<evidence type="ECO:0000259" key="12">
    <source>
        <dbReference type="Pfam" id="PF01706"/>
    </source>
</evidence>
<dbReference type="NCBIfam" id="TIGR00207">
    <property type="entry name" value="fliG"/>
    <property type="match status" value="1"/>
</dbReference>
<dbReference type="Pfam" id="PF14841">
    <property type="entry name" value="FliG_M"/>
    <property type="match status" value="1"/>
</dbReference>
<dbReference type="EMBL" id="DF970155">
    <property type="protein sequence ID" value="GAP65261.1"/>
    <property type="molecule type" value="Genomic_DNA"/>
</dbReference>
<evidence type="ECO:0000256" key="10">
    <source>
        <dbReference type="ARBA" id="ARBA00025598"/>
    </source>
</evidence>
<comment type="subcellular location">
    <subcellularLocation>
        <location evidence="1 11">Bacterial flagellum basal body</location>
    </subcellularLocation>
    <subcellularLocation>
        <location evidence="2 11">Cell inner membrane</location>
        <topology evidence="2 11">Peripheral membrane protein</topology>
        <orientation evidence="2 11">Cytoplasmic side</orientation>
    </subcellularLocation>
</comment>
<keyword evidence="7 11" id="KW-0283">Flagellar rotation</keyword>
<evidence type="ECO:0000256" key="4">
    <source>
        <dbReference type="ARBA" id="ARBA00021870"/>
    </source>
</evidence>
<protein>
    <recommendedName>
        <fullName evidence="4 11">Flagellar motor switch protein FliG</fullName>
    </recommendedName>
</protein>
<dbReference type="InterPro" id="IPR000090">
    <property type="entry name" value="Flg_Motor_Flig"/>
</dbReference>
<dbReference type="Pfam" id="PF01706">
    <property type="entry name" value="FliG_C"/>
    <property type="match status" value="1"/>
</dbReference>
<keyword evidence="9 11" id="KW-0975">Bacterial flagellum</keyword>
<name>A0A0K8QKR9_9GAMM</name>
<dbReference type="InterPro" id="IPR032779">
    <property type="entry name" value="FliG_M"/>
</dbReference>
<dbReference type="FunFam" id="1.10.220.30:FF:000001">
    <property type="entry name" value="Flagellar motor switch protein FliG"/>
    <property type="match status" value="1"/>
</dbReference>
<evidence type="ECO:0000256" key="11">
    <source>
        <dbReference type="PIRNR" id="PIRNR003161"/>
    </source>
</evidence>
<sequence length="337" mass="36551">MAADHLSKLSGAQRAAVLLLTLGEQDAAEVLKHLGARDVQNVGTAMAALKNVSREQADAVLDSFTRTIEQQTSIGVGTEEYIRKILVNALGEDKASSLIDRILLGRSTKGLESLKWMESRAVAEMIGQEHPQIIAIVLAHLDPDQAAEVLGFLPQRVRADVVMRIATLDGIQPHALHELDEIMEKQFSGNTAKFKSSTVGGHKAAANILNAMETARETELIEAITKVDANLAQRIQDLMFVFDDLAGLDDRSMQTLLREISTDRLVIALKGSEPNVREKIFANMSKRAADMLRDDLEVKGPVKLSEVDAAQKEILAAARRLADAGQISLGAGGDDYV</sequence>
<evidence type="ECO:0000256" key="7">
    <source>
        <dbReference type="ARBA" id="ARBA00022779"/>
    </source>
</evidence>
<keyword evidence="15" id="KW-0966">Cell projection</keyword>
<evidence type="ECO:0000256" key="1">
    <source>
        <dbReference type="ARBA" id="ARBA00004117"/>
    </source>
</evidence>
<feature type="domain" description="Flagellar motor switch protein FliG N-terminal" evidence="14">
    <location>
        <begin position="8"/>
        <end position="109"/>
    </location>
</feature>
<dbReference type="InterPro" id="IPR011002">
    <property type="entry name" value="FliG_a-hlx"/>
</dbReference>
<reference evidence="15" key="1">
    <citation type="submission" date="2015-08" db="EMBL/GenBank/DDBJ databases">
        <title>Complete DNA Sequence of Pseudomonas syringae pv. actinidiae, the Causal Agent of Kiwifruit Canker Disease.</title>
        <authorList>
            <person name="Rikkerink E.H.A."/>
            <person name="Fineran P.C."/>
        </authorList>
    </citation>
    <scope>NUCLEOTIDE SEQUENCE</scope>
    <source>
        <strain evidence="15">SkMP5</strain>
    </source>
</reference>
<dbReference type="PANTHER" id="PTHR30534:SF0">
    <property type="entry name" value="FLAGELLAR MOTOR SWITCH PROTEIN FLIG"/>
    <property type="match status" value="1"/>
</dbReference>
<proteinExistence type="inferred from homology"/>
<organism evidence="15">
    <name type="scientific">Mizugakiibacter sediminis</name>
    <dbReference type="NCBI Taxonomy" id="1475481"/>
    <lineage>
        <taxon>Bacteria</taxon>
        <taxon>Pseudomonadati</taxon>
        <taxon>Pseudomonadota</taxon>
        <taxon>Gammaproteobacteria</taxon>
        <taxon>Lysobacterales</taxon>
        <taxon>Rhodanobacteraceae</taxon>
        <taxon>Mizugakiibacter</taxon>
    </lineage>
</organism>
<keyword evidence="15" id="KW-0282">Flagellum</keyword>
<evidence type="ECO:0000313" key="15">
    <source>
        <dbReference type="EMBL" id="GAP65261.1"/>
    </source>
</evidence>
<dbReference type="PRINTS" id="PR00954">
    <property type="entry name" value="FLGMOTORFLIG"/>
</dbReference>
<dbReference type="Gene3D" id="1.10.220.30">
    <property type="match status" value="3"/>
</dbReference>
<evidence type="ECO:0000256" key="2">
    <source>
        <dbReference type="ARBA" id="ARBA00004515"/>
    </source>
</evidence>
<dbReference type="GO" id="GO:0003774">
    <property type="term" value="F:cytoskeletal motor activity"/>
    <property type="evidence" value="ECO:0007669"/>
    <property type="project" value="InterPro"/>
</dbReference>
<keyword evidence="16" id="KW-1185">Reference proteome</keyword>
<keyword evidence="5 11" id="KW-1003">Cell membrane</keyword>
<dbReference type="STRING" id="1475481.GCA_000953855_00559"/>
<dbReference type="Pfam" id="PF14842">
    <property type="entry name" value="FliG_N"/>
    <property type="match status" value="1"/>
</dbReference>
<dbReference type="GO" id="GO:0009425">
    <property type="term" value="C:bacterial-type flagellum basal body"/>
    <property type="evidence" value="ECO:0007669"/>
    <property type="project" value="UniProtKB-SubCell"/>
</dbReference>
<evidence type="ECO:0000256" key="9">
    <source>
        <dbReference type="ARBA" id="ARBA00023143"/>
    </source>
</evidence>
<evidence type="ECO:0000256" key="6">
    <source>
        <dbReference type="ARBA" id="ARBA00022500"/>
    </source>
</evidence>
<comment type="function">
    <text evidence="10 11">FliG is one of three proteins (FliG, FliN, FliM) that forms the rotor-mounted switch complex (C ring), located at the base of the basal body. This complex interacts with the CheY and CheZ chemotaxis proteins, in addition to contacting components of the motor that determine the direction of flagellar rotation.</text>
</comment>
<dbReference type="OrthoDB" id="9780302at2"/>
<keyword evidence="11" id="KW-0997">Cell inner membrane</keyword>
<dbReference type="GO" id="GO:0005886">
    <property type="term" value="C:plasma membrane"/>
    <property type="evidence" value="ECO:0007669"/>
    <property type="project" value="UniProtKB-SubCell"/>
</dbReference>
<dbReference type="GO" id="GO:0071973">
    <property type="term" value="P:bacterial-type flagellum-dependent cell motility"/>
    <property type="evidence" value="ECO:0007669"/>
    <property type="project" value="InterPro"/>
</dbReference>
<evidence type="ECO:0000313" key="16">
    <source>
        <dbReference type="Proteomes" id="UP000253740"/>
    </source>
</evidence>
<gene>
    <name evidence="15" type="ORF">MBSD_n0550</name>
</gene>
<dbReference type="PANTHER" id="PTHR30534">
    <property type="entry name" value="FLAGELLAR MOTOR SWITCH PROTEIN FLIG"/>
    <property type="match status" value="1"/>
</dbReference>
<dbReference type="SUPFAM" id="SSF48029">
    <property type="entry name" value="FliG"/>
    <property type="match status" value="2"/>
</dbReference>
<evidence type="ECO:0000259" key="14">
    <source>
        <dbReference type="Pfam" id="PF14842"/>
    </source>
</evidence>
<dbReference type="InterPro" id="IPR028263">
    <property type="entry name" value="FliG_N"/>
</dbReference>
<dbReference type="PIRSF" id="PIRSF003161">
    <property type="entry name" value="FliG"/>
    <property type="match status" value="1"/>
</dbReference>
<dbReference type="AlphaFoldDB" id="A0A0K8QKR9"/>
<dbReference type="GO" id="GO:0006935">
    <property type="term" value="P:chemotaxis"/>
    <property type="evidence" value="ECO:0007669"/>
    <property type="project" value="UniProtKB-KW"/>
</dbReference>
<feature type="domain" description="Flagellar motor switch protein FliG C-terminal" evidence="12">
    <location>
        <begin position="223"/>
        <end position="329"/>
    </location>
</feature>
<evidence type="ECO:0000259" key="13">
    <source>
        <dbReference type="Pfam" id="PF14841"/>
    </source>
</evidence>
<comment type="similarity">
    <text evidence="3 11">Belongs to the FliG family.</text>
</comment>
<keyword evidence="15" id="KW-0969">Cilium</keyword>
<dbReference type="RefSeq" id="WP_062534874.1">
    <property type="nucleotide sequence ID" value="NZ_DF970155.1"/>
</dbReference>
<accession>A0A0K8QKR9</accession>
<evidence type="ECO:0000256" key="3">
    <source>
        <dbReference type="ARBA" id="ARBA00010299"/>
    </source>
</evidence>